<dbReference type="EMBL" id="ML996097">
    <property type="protein sequence ID" value="KAF2741523.1"/>
    <property type="molecule type" value="Genomic_DNA"/>
</dbReference>
<protein>
    <submittedName>
        <fullName evidence="1">Uncharacterized protein</fullName>
    </submittedName>
</protein>
<sequence length="750" mass="85217">MLDSLLMLSNSFSVTSPLAFIHAYASQGTIRRPKPPVKAESECLHTDDFCLIHQASNRSATMPRDYVFATMPQFPWYQYPQDAAMLSFSDIFVDLHDQASRNGFPFACRFRQSMMHSKHWEKTSTLNAWLPSKRQPEPTCLGDFLKLLGGQLLPGGACHTDNLHVTKEVRVFPLESPDLWTVFDLVTEAMQFSPTMWYDSYDGGELSKYGIVPPQEWHLDDADATANGWIRRETGTTKSGTSRTEYDEWEPIDGEDNIGELDPKSPSYMPLFHYARTILSNMFFNEISYKTDPDRLRKEVEMLQSRQINSWTEPLLRTLLLQAAMVICRVPLSATSWVNRFFVPVRVDFGELKLLGLRARHASKSLQHDTLCVGQHLPTKPEENRLHSSFELPSRHPIPTLDSGKRNKSIGADLVLVNNESLVPTGLLPDFCQPLMSDEDVFDRMRKLYSSANFQGVRISPLRSNSPFEAEPSSRQLLRGSNFLYALRTTSSLDQAISRLNLLGQRAGNLSENDRLEGHRAWMRVIETYSSRNLSDEATRKTILEGALSSLKKPQGLSFAKGLCLTFLPWSLLWRQLDSPSDQHEIPTPSWSCTFRKGTFDHGMFSGPATGFHICSQIRFCENLNPRYPQGLISISGFVSRAAMLTPEDSTSFDSLPRKFLNDRYMKAQPDSVRIRWDLDISISEDFPAQLFLIMTEQENRGYGLVLCNRELYTENNRGIWARVGVFSITSDGEENSSTYFLARGEVLVK</sequence>
<accession>A0A9P4V9J5</accession>
<dbReference type="OrthoDB" id="2788050at2759"/>
<organism evidence="1 2">
    <name type="scientific">Polyplosphaeria fusca</name>
    <dbReference type="NCBI Taxonomy" id="682080"/>
    <lineage>
        <taxon>Eukaryota</taxon>
        <taxon>Fungi</taxon>
        <taxon>Dikarya</taxon>
        <taxon>Ascomycota</taxon>
        <taxon>Pezizomycotina</taxon>
        <taxon>Dothideomycetes</taxon>
        <taxon>Pleosporomycetidae</taxon>
        <taxon>Pleosporales</taxon>
        <taxon>Tetraplosphaeriaceae</taxon>
        <taxon>Polyplosphaeria</taxon>
    </lineage>
</organism>
<gene>
    <name evidence="1" type="ORF">EJ04DRAFT_5846</name>
</gene>
<comment type="caution">
    <text evidence="1">The sequence shown here is derived from an EMBL/GenBank/DDBJ whole genome shotgun (WGS) entry which is preliminary data.</text>
</comment>
<name>A0A9P4V9J5_9PLEO</name>
<evidence type="ECO:0000313" key="2">
    <source>
        <dbReference type="Proteomes" id="UP000799444"/>
    </source>
</evidence>
<dbReference type="Proteomes" id="UP000799444">
    <property type="component" value="Unassembled WGS sequence"/>
</dbReference>
<evidence type="ECO:0000313" key="1">
    <source>
        <dbReference type="EMBL" id="KAF2741523.1"/>
    </source>
</evidence>
<dbReference type="AlphaFoldDB" id="A0A9P4V9J5"/>
<proteinExistence type="predicted"/>
<reference evidence="1" key="1">
    <citation type="journal article" date="2020" name="Stud. Mycol.">
        <title>101 Dothideomycetes genomes: a test case for predicting lifestyles and emergence of pathogens.</title>
        <authorList>
            <person name="Haridas S."/>
            <person name="Albert R."/>
            <person name="Binder M."/>
            <person name="Bloem J."/>
            <person name="Labutti K."/>
            <person name="Salamov A."/>
            <person name="Andreopoulos B."/>
            <person name="Baker S."/>
            <person name="Barry K."/>
            <person name="Bills G."/>
            <person name="Bluhm B."/>
            <person name="Cannon C."/>
            <person name="Castanera R."/>
            <person name="Culley D."/>
            <person name="Daum C."/>
            <person name="Ezra D."/>
            <person name="Gonzalez J."/>
            <person name="Henrissat B."/>
            <person name="Kuo A."/>
            <person name="Liang C."/>
            <person name="Lipzen A."/>
            <person name="Lutzoni F."/>
            <person name="Magnuson J."/>
            <person name="Mondo S."/>
            <person name="Nolan M."/>
            <person name="Ohm R."/>
            <person name="Pangilinan J."/>
            <person name="Park H.-J."/>
            <person name="Ramirez L."/>
            <person name="Alfaro M."/>
            <person name="Sun H."/>
            <person name="Tritt A."/>
            <person name="Yoshinaga Y."/>
            <person name="Zwiers L.-H."/>
            <person name="Turgeon B."/>
            <person name="Goodwin S."/>
            <person name="Spatafora J."/>
            <person name="Crous P."/>
            <person name="Grigoriev I."/>
        </authorList>
    </citation>
    <scope>NUCLEOTIDE SEQUENCE</scope>
    <source>
        <strain evidence="1">CBS 125425</strain>
    </source>
</reference>
<keyword evidence="2" id="KW-1185">Reference proteome</keyword>